<evidence type="ECO:0000313" key="4">
    <source>
        <dbReference type="Proteomes" id="UP000580517"/>
    </source>
</evidence>
<feature type="chain" id="PRO_5032755196" evidence="2">
    <location>
        <begin position="25"/>
        <end position="322"/>
    </location>
</feature>
<comment type="similarity">
    <text evidence="1">Belongs to the UPF0065 (bug) family.</text>
</comment>
<dbReference type="PANTHER" id="PTHR42928">
    <property type="entry name" value="TRICARBOXYLATE-BINDING PROTEIN"/>
    <property type="match status" value="1"/>
</dbReference>
<dbReference type="InterPro" id="IPR005064">
    <property type="entry name" value="BUG"/>
</dbReference>
<feature type="signal peptide" evidence="2">
    <location>
        <begin position="1"/>
        <end position="24"/>
    </location>
</feature>
<dbReference type="Gene3D" id="3.40.190.150">
    <property type="entry name" value="Bordetella uptake gene, domain 1"/>
    <property type="match status" value="1"/>
</dbReference>
<evidence type="ECO:0000256" key="1">
    <source>
        <dbReference type="ARBA" id="ARBA00006987"/>
    </source>
</evidence>
<dbReference type="EMBL" id="JACCEW010000004">
    <property type="protein sequence ID" value="NYT38124.1"/>
    <property type="molecule type" value="Genomic_DNA"/>
</dbReference>
<dbReference type="Pfam" id="PF03401">
    <property type="entry name" value="TctC"/>
    <property type="match status" value="1"/>
</dbReference>
<dbReference type="AlphaFoldDB" id="A0A853FBH6"/>
<keyword evidence="2" id="KW-0732">Signal</keyword>
<dbReference type="OrthoDB" id="8678477at2"/>
<keyword evidence="4" id="KW-1185">Reference proteome</keyword>
<reference evidence="3 4" key="1">
    <citation type="submission" date="2020-07" db="EMBL/GenBank/DDBJ databases">
        <title>Taxonomic revisions and descriptions of new bacterial species based on genomic comparisons in the high-G+C-content subgroup of the family Alcaligenaceae.</title>
        <authorList>
            <person name="Szabo A."/>
            <person name="Felfoldi T."/>
        </authorList>
    </citation>
    <scope>NUCLEOTIDE SEQUENCE [LARGE SCALE GENOMIC DNA]</scope>
    <source>
        <strain evidence="3 4">DSM 25264</strain>
    </source>
</reference>
<dbReference type="SUPFAM" id="SSF53850">
    <property type="entry name" value="Periplasmic binding protein-like II"/>
    <property type="match status" value="1"/>
</dbReference>
<accession>A0A853FBH6</accession>
<proteinExistence type="inferred from homology"/>
<evidence type="ECO:0000256" key="2">
    <source>
        <dbReference type="SAM" id="SignalP"/>
    </source>
</evidence>
<protein>
    <submittedName>
        <fullName evidence="3">Tripartite tricarboxylate transporter substrate binding protein</fullName>
    </submittedName>
</protein>
<dbReference type="PIRSF" id="PIRSF017082">
    <property type="entry name" value="YflP"/>
    <property type="match status" value="1"/>
</dbReference>
<dbReference type="Gene3D" id="3.40.190.10">
    <property type="entry name" value="Periplasmic binding protein-like II"/>
    <property type="match status" value="1"/>
</dbReference>
<sequence>MFKKYMRETLAALALACIAGTASAQSETVRIVVAFPPGGPSDTLARLVAHELGPILDANVVVENKPGGNGALAAGEVARAKPDGNTVFLSSAGAIAINPGLYEKLTYDPAKDFVPVTMLIATPEILAVPPKNGLHDFADFKQRASEGKDGVALSSSGIGSMPHMAIALLKRSTGFNILHVPYSGAAPAIKDSIGGQVDGFFGDISGLLKYVQDGRLAAVGVAATKRSPALPDVPTFQELGYQDVIATNWYGVFAPAGTPREAIDRLNAACNKAMQTDAAKKYVRMAGVDTFETTPEAFADMVKQDTRKWGDLVKEEHITVNG</sequence>
<dbReference type="InterPro" id="IPR042100">
    <property type="entry name" value="Bug_dom1"/>
</dbReference>
<dbReference type="CDD" id="cd07012">
    <property type="entry name" value="PBP2_Bug_TTT"/>
    <property type="match status" value="1"/>
</dbReference>
<gene>
    <name evidence="3" type="ORF">H0A68_14645</name>
</gene>
<dbReference type="PANTHER" id="PTHR42928:SF5">
    <property type="entry name" value="BLR1237 PROTEIN"/>
    <property type="match status" value="1"/>
</dbReference>
<dbReference type="Proteomes" id="UP000580517">
    <property type="component" value="Unassembled WGS sequence"/>
</dbReference>
<organism evidence="3 4">
    <name type="scientific">Allopusillimonas soli</name>
    <dbReference type="NCBI Taxonomy" id="659016"/>
    <lineage>
        <taxon>Bacteria</taxon>
        <taxon>Pseudomonadati</taxon>
        <taxon>Pseudomonadota</taxon>
        <taxon>Betaproteobacteria</taxon>
        <taxon>Burkholderiales</taxon>
        <taxon>Alcaligenaceae</taxon>
        <taxon>Allopusillimonas</taxon>
    </lineage>
</organism>
<dbReference type="RefSeq" id="WP_129970054.1">
    <property type="nucleotide sequence ID" value="NZ_JACCEW010000004.1"/>
</dbReference>
<evidence type="ECO:0000313" key="3">
    <source>
        <dbReference type="EMBL" id="NYT38124.1"/>
    </source>
</evidence>
<name>A0A853FBH6_9BURK</name>
<comment type="caution">
    <text evidence="3">The sequence shown here is derived from an EMBL/GenBank/DDBJ whole genome shotgun (WGS) entry which is preliminary data.</text>
</comment>